<evidence type="ECO:0000313" key="2">
    <source>
        <dbReference type="Proteomes" id="UP001054945"/>
    </source>
</evidence>
<name>A0AAV4VXH0_CAEEX</name>
<organism evidence="1 2">
    <name type="scientific">Caerostris extrusa</name>
    <name type="common">Bark spider</name>
    <name type="synonym">Caerostris bankana</name>
    <dbReference type="NCBI Taxonomy" id="172846"/>
    <lineage>
        <taxon>Eukaryota</taxon>
        <taxon>Metazoa</taxon>
        <taxon>Ecdysozoa</taxon>
        <taxon>Arthropoda</taxon>
        <taxon>Chelicerata</taxon>
        <taxon>Arachnida</taxon>
        <taxon>Araneae</taxon>
        <taxon>Araneomorphae</taxon>
        <taxon>Entelegynae</taxon>
        <taxon>Araneoidea</taxon>
        <taxon>Araneidae</taxon>
        <taxon>Caerostris</taxon>
    </lineage>
</organism>
<reference evidence="1 2" key="1">
    <citation type="submission" date="2021-06" db="EMBL/GenBank/DDBJ databases">
        <title>Caerostris extrusa draft genome.</title>
        <authorList>
            <person name="Kono N."/>
            <person name="Arakawa K."/>
        </authorList>
    </citation>
    <scope>NUCLEOTIDE SEQUENCE [LARGE SCALE GENOMIC DNA]</scope>
</reference>
<sequence>MGSRSVETICGRASSRWYFADPRLGSDSRNRRSKSPILSLLQIPEKVKLQQVIQTSSSLQEDQEKCNKMIQNIESKLTAHQVSFPLDHWWPIFLFLLSTSLAILVSPVSNPAWPVRDNLSLRGTM</sequence>
<protein>
    <submittedName>
        <fullName evidence="1">Uncharacterized protein</fullName>
    </submittedName>
</protein>
<dbReference type="AlphaFoldDB" id="A0AAV4VXH0"/>
<comment type="caution">
    <text evidence="1">The sequence shown here is derived from an EMBL/GenBank/DDBJ whole genome shotgun (WGS) entry which is preliminary data.</text>
</comment>
<keyword evidence="2" id="KW-1185">Reference proteome</keyword>
<gene>
    <name evidence="1" type="ORF">CEXT_494521</name>
</gene>
<dbReference type="Proteomes" id="UP001054945">
    <property type="component" value="Unassembled WGS sequence"/>
</dbReference>
<evidence type="ECO:0000313" key="1">
    <source>
        <dbReference type="EMBL" id="GIY74713.1"/>
    </source>
</evidence>
<dbReference type="EMBL" id="BPLR01015247">
    <property type="protein sequence ID" value="GIY74713.1"/>
    <property type="molecule type" value="Genomic_DNA"/>
</dbReference>
<proteinExistence type="predicted"/>
<accession>A0AAV4VXH0</accession>